<gene>
    <name evidence="1" type="ORF">FIL88_13860</name>
</gene>
<proteinExistence type="predicted"/>
<sequence>MSQSPVLSLPLIQPSQAQKHVTHNEALRLLDVLVQLVVQSADNTAPPASPADGDRHIVASGATGDWAGQDHMIAVMENSSWQFFTPLEGWRADVTATAIEMRFDGSTWVDVTVDTNNLSQVGINTSADATNRLSVASDATLLTHAGTSHQLKINKASNSDTSTLLFQDNWSGRAEMGLAGNDDFSIKTSADGSSWNDTVVATGDGNVGIGKTPDTKLDVDGIMKLTPVLLADLPSSFSVGAGAIAFVSDASGGAQLAYCDGSIWKKVANGTAL</sequence>
<keyword evidence="2" id="KW-1185">Reference proteome</keyword>
<dbReference type="RefSeq" id="WP_142854471.1">
    <property type="nucleotide sequence ID" value="NZ_FXWW01000011.1"/>
</dbReference>
<organism evidence="1 2">
    <name type="scientific">Aliiroseovarius halocynthiae</name>
    <dbReference type="NCBI Taxonomy" id="985055"/>
    <lineage>
        <taxon>Bacteria</taxon>
        <taxon>Pseudomonadati</taxon>
        <taxon>Pseudomonadota</taxon>
        <taxon>Alphaproteobacteria</taxon>
        <taxon>Rhodobacterales</taxon>
        <taxon>Paracoccaceae</taxon>
        <taxon>Aliiroseovarius</taxon>
    </lineage>
</organism>
<dbReference type="Pfam" id="PF10983">
    <property type="entry name" value="DUF2793"/>
    <property type="match status" value="1"/>
</dbReference>
<dbReference type="OrthoDB" id="564699at2"/>
<dbReference type="Proteomes" id="UP000315816">
    <property type="component" value="Unassembled WGS sequence"/>
</dbReference>
<reference evidence="1 2" key="1">
    <citation type="submission" date="2019-06" db="EMBL/GenBank/DDBJ databases">
        <title>A novel species of marine bacteria.</title>
        <authorList>
            <person name="Wang Y."/>
        </authorList>
    </citation>
    <scope>NUCLEOTIDE SEQUENCE [LARGE SCALE GENOMIC DNA]</scope>
    <source>
        <strain evidence="1 2">MA1-10</strain>
    </source>
</reference>
<name>A0A545SNP3_9RHOB</name>
<evidence type="ECO:0000313" key="2">
    <source>
        <dbReference type="Proteomes" id="UP000315816"/>
    </source>
</evidence>
<protein>
    <submittedName>
        <fullName evidence="1">DUF2793 domain-containing protein</fullName>
    </submittedName>
</protein>
<comment type="caution">
    <text evidence="1">The sequence shown here is derived from an EMBL/GenBank/DDBJ whole genome shotgun (WGS) entry which is preliminary data.</text>
</comment>
<dbReference type="EMBL" id="VICH01000010">
    <property type="protein sequence ID" value="TQV66476.1"/>
    <property type="molecule type" value="Genomic_DNA"/>
</dbReference>
<dbReference type="AlphaFoldDB" id="A0A545SNP3"/>
<evidence type="ECO:0000313" key="1">
    <source>
        <dbReference type="EMBL" id="TQV66476.1"/>
    </source>
</evidence>
<dbReference type="InterPro" id="IPR021251">
    <property type="entry name" value="DUF2793"/>
</dbReference>
<accession>A0A545SNP3</accession>